<gene>
    <name evidence="1" type="ORF">PTIM40_227</name>
</gene>
<dbReference type="EMBL" id="KP211958">
    <property type="protein sequence ID" value="AJK27633.1"/>
    <property type="molecule type" value="Genomic_DNA"/>
</dbReference>
<reference evidence="1 2" key="1">
    <citation type="submission" date="2014-11" db="EMBL/GenBank/DDBJ databases">
        <authorList>
            <person name="Fedida A."/>
            <person name="Lindell D."/>
        </authorList>
    </citation>
    <scope>NUCLEOTIDE SEQUENCE [LARGE SCALE GENOMIC DNA]</scope>
</reference>
<protein>
    <submittedName>
        <fullName evidence="1">Uncharacterized protein</fullName>
    </submittedName>
</protein>
<dbReference type="KEGG" id="vg:26516751"/>
<sequence>MNGFGDQPGRKRHKDWADKTIQKTTKELKLLREVIERYKDDPQGRRKMLKKMRRYWNSNINTIKDLDMKPTGKNIVDELKEIPYDKIVDDYRKEVGIDSPKQEKAVSEQRADEIRQYLEGE</sequence>
<evidence type="ECO:0000313" key="1">
    <source>
        <dbReference type="EMBL" id="AJK27633.1"/>
    </source>
</evidence>
<dbReference type="GeneID" id="26516751"/>
<keyword evidence="2" id="KW-1185">Reference proteome</keyword>
<dbReference type="RefSeq" id="YP_009188300.1">
    <property type="nucleotide sequence ID" value="NC_028663.1"/>
</dbReference>
<proteinExistence type="predicted"/>
<organism evidence="1 2">
    <name type="scientific">Cyanophage P-TIM40</name>
    <dbReference type="NCBI Taxonomy" id="1589733"/>
    <lineage>
        <taxon>Viruses</taxon>
        <taxon>Duplodnaviria</taxon>
        <taxon>Heunggongvirae</taxon>
        <taxon>Uroviricota</taxon>
        <taxon>Caudoviricetes</taxon>
        <taxon>Pantevenvirales</taxon>
        <taxon>Kyanoviridae</taxon>
        <taxon>Libanvirus</taxon>
        <taxon>Libanvirus ptim40</taxon>
    </lineage>
</organism>
<name>A0A0C5AIY5_9CAUD</name>
<evidence type="ECO:0000313" key="2">
    <source>
        <dbReference type="Proteomes" id="UP000032135"/>
    </source>
</evidence>
<accession>A0A0C5AIY5</accession>
<dbReference type="Proteomes" id="UP000032135">
    <property type="component" value="Segment"/>
</dbReference>